<dbReference type="PANTHER" id="PTHR43143">
    <property type="entry name" value="METALLOPHOSPHOESTERASE, CALCINEURIN SUPERFAMILY"/>
    <property type="match status" value="1"/>
</dbReference>
<keyword evidence="1" id="KW-0732">Signal</keyword>
<reference evidence="3 4" key="1">
    <citation type="submission" date="2018-11" db="EMBL/GenBank/DDBJ databases">
        <authorList>
            <person name="Na S.W."/>
            <person name="Baik M."/>
        </authorList>
    </citation>
    <scope>NUCLEOTIDE SEQUENCE [LARGE SCALE GENOMIC DNA]</scope>
    <source>
        <strain evidence="3 4">E39</strain>
    </source>
</reference>
<dbReference type="InterPro" id="IPR051918">
    <property type="entry name" value="STPP_CPPED1"/>
</dbReference>
<dbReference type="RefSeq" id="WP_111899394.1">
    <property type="nucleotide sequence ID" value="NZ_CP033459.1"/>
</dbReference>
<gene>
    <name evidence="3" type="ORF">C7Y71_005795</name>
</gene>
<evidence type="ECO:0000259" key="2">
    <source>
        <dbReference type="Pfam" id="PF00149"/>
    </source>
</evidence>
<dbReference type="PANTHER" id="PTHR43143:SF1">
    <property type="entry name" value="SERINE_THREONINE-PROTEIN PHOSPHATASE CPPED1"/>
    <property type="match status" value="1"/>
</dbReference>
<feature type="signal peptide" evidence="1">
    <location>
        <begin position="1"/>
        <end position="23"/>
    </location>
</feature>
<dbReference type="PROSITE" id="PS51257">
    <property type="entry name" value="PROKAR_LIPOPROTEIN"/>
    <property type="match status" value="1"/>
</dbReference>
<evidence type="ECO:0000313" key="3">
    <source>
        <dbReference type="EMBL" id="QFQ12564.1"/>
    </source>
</evidence>
<dbReference type="AlphaFoldDB" id="A0A5P8E6K5"/>
<dbReference type="InterPro" id="IPR029052">
    <property type="entry name" value="Metallo-depent_PP-like"/>
</dbReference>
<sequence length="267" mass="30920">MKQRSLLLLFVVLLLTSCDMFEAHPYDAHVSGEREVNKRNIARIEDSLRGKKSFRFAMISDTQRWYDETEDAVKALNRRDDIDFVVHGGDLSDFGMTREFIWQRNILSKLKVPYICAIGNHDHLGTGEHVFREIFGDTNFAFTAGNVRFIVLNTNALDYDYSEPIPDFFFLDGQKADFPAEAEKTIFLMHCAPGSEIFNNNVMNVFEQYVLSFPNTLFCLYGHSHNISVKDLFGDGLLYYECPNIAKRIYLLFTINENDYTYEAVEY</sequence>
<dbReference type="Pfam" id="PF00149">
    <property type="entry name" value="Metallophos"/>
    <property type="match status" value="1"/>
</dbReference>
<dbReference type="InterPro" id="IPR004843">
    <property type="entry name" value="Calcineurin-like_PHP"/>
</dbReference>
<dbReference type="GO" id="GO:0016787">
    <property type="term" value="F:hydrolase activity"/>
    <property type="evidence" value="ECO:0007669"/>
    <property type="project" value="InterPro"/>
</dbReference>
<evidence type="ECO:0000313" key="4">
    <source>
        <dbReference type="Proteomes" id="UP000249375"/>
    </source>
</evidence>
<dbReference type="EMBL" id="CP033459">
    <property type="protein sequence ID" value="QFQ12564.1"/>
    <property type="molecule type" value="Genomic_DNA"/>
</dbReference>
<name>A0A5P8E6K5_9BACT</name>
<dbReference type="OrthoDB" id="5464520at2"/>
<dbReference type="Proteomes" id="UP000249375">
    <property type="component" value="Chromosome"/>
</dbReference>
<proteinExistence type="predicted"/>
<feature type="chain" id="PRO_5024434349" evidence="1">
    <location>
        <begin position="24"/>
        <end position="267"/>
    </location>
</feature>
<accession>A0A5P8E6K5</accession>
<protein>
    <submittedName>
        <fullName evidence="3">Metallophosphoesterase</fullName>
    </submittedName>
</protein>
<organism evidence="3 4">
    <name type="scientific">Pseudoprevotella muciniphila</name>
    <dbReference type="NCBI Taxonomy" id="2133944"/>
    <lineage>
        <taxon>Bacteria</taxon>
        <taxon>Pseudomonadati</taxon>
        <taxon>Bacteroidota</taxon>
        <taxon>Bacteroidia</taxon>
        <taxon>Bacteroidales</taxon>
        <taxon>Prevotellaceae</taxon>
        <taxon>Pseudoprevotella</taxon>
    </lineage>
</organism>
<keyword evidence="4" id="KW-1185">Reference proteome</keyword>
<dbReference type="SUPFAM" id="SSF56300">
    <property type="entry name" value="Metallo-dependent phosphatases"/>
    <property type="match status" value="1"/>
</dbReference>
<feature type="domain" description="Calcineurin-like phosphoesterase" evidence="2">
    <location>
        <begin position="54"/>
        <end position="225"/>
    </location>
</feature>
<evidence type="ECO:0000256" key="1">
    <source>
        <dbReference type="SAM" id="SignalP"/>
    </source>
</evidence>
<dbReference type="KEGG" id="alq:C7Y71_005795"/>
<dbReference type="Gene3D" id="3.60.21.10">
    <property type="match status" value="1"/>
</dbReference>